<dbReference type="AlphaFoldDB" id="A0A1E3VPH5"/>
<evidence type="ECO:0000256" key="1">
    <source>
        <dbReference type="SAM" id="MobiDB-lite"/>
    </source>
</evidence>
<comment type="caution">
    <text evidence="2">The sequence shown here is derived from an EMBL/GenBank/DDBJ whole genome shotgun (WGS) entry which is preliminary data.</text>
</comment>
<protein>
    <submittedName>
        <fullName evidence="2">Uncharacterized protein</fullName>
    </submittedName>
</protein>
<accession>A0A1E3VPH5</accession>
<reference evidence="2 3" key="1">
    <citation type="journal article" date="2016" name="Environ. Microbiol.">
        <title>New Methyloceanibacter diversity from North Sea sediments includes methanotroph containing solely the soluble methane monooxygenase.</title>
        <authorList>
            <person name="Vekeman B."/>
            <person name="Kerckhof F.M."/>
            <person name="Cremers G."/>
            <person name="de Vos P."/>
            <person name="Vandamme P."/>
            <person name="Boon N."/>
            <person name="Op den Camp H.J."/>
            <person name="Heylen K."/>
        </authorList>
    </citation>
    <scope>NUCLEOTIDE SEQUENCE [LARGE SCALE GENOMIC DNA]</scope>
    <source>
        <strain evidence="2 3">R-67175</strain>
    </source>
</reference>
<sequence length="68" mass="6815">MLTALGLAVAPGNEATKPRSEKWNSRHFGGSGAGASSAAMHGAASARSAIEAKAMRRTGTADPFVACV</sequence>
<dbReference type="EMBL" id="LPWF01000035">
    <property type="protein sequence ID" value="ODR94846.1"/>
    <property type="molecule type" value="Genomic_DNA"/>
</dbReference>
<name>A0A1E3VPH5_9HYPH</name>
<organism evidence="2 3">
    <name type="scientific">Methyloceanibacter superfactus</name>
    <dbReference type="NCBI Taxonomy" id="1774969"/>
    <lineage>
        <taxon>Bacteria</taxon>
        <taxon>Pseudomonadati</taxon>
        <taxon>Pseudomonadota</taxon>
        <taxon>Alphaproteobacteria</taxon>
        <taxon>Hyphomicrobiales</taxon>
        <taxon>Hyphomicrobiaceae</taxon>
        <taxon>Methyloceanibacter</taxon>
    </lineage>
</organism>
<proteinExistence type="predicted"/>
<gene>
    <name evidence="2" type="ORF">AUC69_03310</name>
</gene>
<evidence type="ECO:0000313" key="2">
    <source>
        <dbReference type="EMBL" id="ODR94846.1"/>
    </source>
</evidence>
<keyword evidence="3" id="KW-1185">Reference proteome</keyword>
<dbReference type="Proteomes" id="UP000094472">
    <property type="component" value="Unassembled WGS sequence"/>
</dbReference>
<evidence type="ECO:0000313" key="3">
    <source>
        <dbReference type="Proteomes" id="UP000094472"/>
    </source>
</evidence>
<feature type="region of interest" description="Disordered" evidence="1">
    <location>
        <begin position="1"/>
        <end position="37"/>
    </location>
</feature>